<accession>D2VY60</accession>
<dbReference type="EMBL" id="GG738909">
    <property type="protein sequence ID" value="EFC38269.1"/>
    <property type="molecule type" value="Genomic_DNA"/>
</dbReference>
<dbReference type="VEuPathDB" id="AmoebaDB:NAEGRDRAFT_81672"/>
<evidence type="ECO:0000256" key="1">
    <source>
        <dbReference type="SAM" id="MobiDB-lite"/>
    </source>
</evidence>
<evidence type="ECO:0000313" key="2">
    <source>
        <dbReference type="EMBL" id="EFC38269.1"/>
    </source>
</evidence>
<protein>
    <submittedName>
        <fullName evidence="2">Predicted protein</fullName>
    </submittedName>
</protein>
<feature type="compositionally biased region" description="Polar residues" evidence="1">
    <location>
        <begin position="1"/>
        <end position="15"/>
    </location>
</feature>
<dbReference type="RefSeq" id="XP_002671013.1">
    <property type="nucleotide sequence ID" value="XM_002670967.1"/>
</dbReference>
<feature type="region of interest" description="Disordered" evidence="1">
    <location>
        <begin position="1"/>
        <end position="41"/>
    </location>
</feature>
<organism evidence="3">
    <name type="scientific">Naegleria gruberi</name>
    <name type="common">Amoeba</name>
    <dbReference type="NCBI Taxonomy" id="5762"/>
    <lineage>
        <taxon>Eukaryota</taxon>
        <taxon>Discoba</taxon>
        <taxon>Heterolobosea</taxon>
        <taxon>Tetramitia</taxon>
        <taxon>Eutetramitia</taxon>
        <taxon>Vahlkampfiidae</taxon>
        <taxon>Naegleria</taxon>
    </lineage>
</organism>
<feature type="region of interest" description="Disordered" evidence="1">
    <location>
        <begin position="402"/>
        <end position="436"/>
    </location>
</feature>
<dbReference type="KEGG" id="ngr:NAEGRDRAFT_81672"/>
<proteinExistence type="predicted"/>
<feature type="region of interest" description="Disordered" evidence="1">
    <location>
        <begin position="119"/>
        <end position="154"/>
    </location>
</feature>
<dbReference type="OMA" id="KITSKMA"/>
<dbReference type="GeneID" id="8863501"/>
<dbReference type="AlphaFoldDB" id="D2VY60"/>
<sequence length="681" mass="76395">MGNLSSSRLTEFDSAQTQQPQPPNTNNRKSDASKKKDLTPDTIVLGKIEASKLISSKFKKQSEKEAFARQLAFEDELKRNFLNMEFVQQYLEREYYRKQQDLNSLNRARMYQRASSIPGISVSPPIVPTTSRGSEAEASESTGDADQDDDEEVEPTVVAKATNLYRAFRKSIGRSIGSEASSSQDIFSNPAGPYTIDTFSAGNTLTVGDVNNILSSETKQEQELDPMQDITFKIKLILVDTLKSDTQKNMRQFISPILAKMDKLPNHGIFHSSISFGPWILEFTDCGLCIPRKITSKMALLSIDISEIKGWDNIQQAVNRIAKVVCRYNTQVTYSRSSTRRDSVIFSSPSSQLAIEGQRRYSDALYGSPYGTPTTPDCVCLSPPIGGSATLTAVAQTFGSGSSSGLGADSGKSNNGERFSHSFHSQHSAQNKDPKTNGNCQDFVDEILDNLEATPVFSESMHQFLRNLRNKGDSNLTIKLDDQFLQKFGLENNSFNNIKEMLTPKNPLSSEVKSVHSVPDNMLTTEAVQQTSRKRSKSEGVPREVETNPMAFIEIQNYCITFNTHEQLDLFVNLLLTKDPIFPRTNPQTYELLKAFDRAFWIKYKSALLYKPNNFNHNHQHDPQLEILSWAPLNMQSKTIEIASNLMIWNGERKRVPINQNQQLGCPFGDPFSTMSFIHIE</sequence>
<feature type="compositionally biased region" description="Polar residues" evidence="1">
    <location>
        <begin position="129"/>
        <end position="142"/>
    </location>
</feature>
<reference evidence="2 3" key="1">
    <citation type="journal article" date="2010" name="Cell">
        <title>The genome of Naegleria gruberi illuminates early eukaryotic versatility.</title>
        <authorList>
            <person name="Fritz-Laylin L.K."/>
            <person name="Prochnik S.E."/>
            <person name="Ginger M.L."/>
            <person name="Dacks J.B."/>
            <person name="Carpenter M.L."/>
            <person name="Field M.C."/>
            <person name="Kuo A."/>
            <person name="Paredez A."/>
            <person name="Chapman J."/>
            <person name="Pham J."/>
            <person name="Shu S."/>
            <person name="Neupane R."/>
            <person name="Cipriano M."/>
            <person name="Mancuso J."/>
            <person name="Tu H."/>
            <person name="Salamov A."/>
            <person name="Lindquist E."/>
            <person name="Shapiro H."/>
            <person name="Lucas S."/>
            <person name="Grigoriev I.V."/>
            <person name="Cande W.Z."/>
            <person name="Fulton C."/>
            <person name="Rokhsar D.S."/>
            <person name="Dawson S.C."/>
        </authorList>
    </citation>
    <scope>NUCLEOTIDE SEQUENCE [LARGE SCALE GENOMIC DNA]</scope>
    <source>
        <strain evidence="2 3">NEG-M</strain>
    </source>
</reference>
<feature type="compositionally biased region" description="Low complexity" evidence="1">
    <location>
        <begin position="402"/>
        <end position="413"/>
    </location>
</feature>
<gene>
    <name evidence="2" type="ORF">NAEGRDRAFT_81672</name>
</gene>
<feature type="compositionally biased region" description="Acidic residues" evidence="1">
    <location>
        <begin position="143"/>
        <end position="154"/>
    </location>
</feature>
<feature type="compositionally biased region" description="Basic and acidic residues" evidence="1">
    <location>
        <begin position="28"/>
        <end position="39"/>
    </location>
</feature>
<name>D2VY60_NAEGR</name>
<dbReference type="Proteomes" id="UP000006671">
    <property type="component" value="Unassembled WGS sequence"/>
</dbReference>
<keyword evidence="3" id="KW-1185">Reference proteome</keyword>
<feature type="compositionally biased region" description="Low complexity" evidence="1">
    <location>
        <begin position="16"/>
        <end position="27"/>
    </location>
</feature>
<dbReference type="InParanoid" id="D2VY60"/>
<dbReference type="OrthoDB" id="10255557at2759"/>
<evidence type="ECO:0000313" key="3">
    <source>
        <dbReference type="Proteomes" id="UP000006671"/>
    </source>
</evidence>